<dbReference type="InterPro" id="IPR029058">
    <property type="entry name" value="AB_hydrolase_fold"/>
</dbReference>
<keyword evidence="2" id="KW-1185">Reference proteome</keyword>
<proteinExistence type="predicted"/>
<accession>A0A833RI37</accession>
<sequence length="68" mass="7866">MKRYGQSTPPVYQLSNILRRQGICCCLLHDRDKLTVHFVKDYAHADFVMGVSAKQLVYESVIAFFDQN</sequence>
<dbReference type="AlphaFoldDB" id="A0A833RI37"/>
<reference evidence="1" key="1">
    <citation type="submission" date="2020-01" db="EMBL/GenBank/DDBJ databases">
        <title>Genome sequence of Kobresia littledalei, the first chromosome-level genome in the family Cyperaceae.</title>
        <authorList>
            <person name="Qu G."/>
        </authorList>
    </citation>
    <scope>NUCLEOTIDE SEQUENCE</scope>
    <source>
        <strain evidence="1">C.B.Clarke</strain>
        <tissue evidence="1">Leaf</tissue>
    </source>
</reference>
<dbReference type="Gene3D" id="3.40.50.1820">
    <property type="entry name" value="alpha/beta hydrolase"/>
    <property type="match status" value="1"/>
</dbReference>
<protein>
    <submittedName>
        <fullName evidence="1">Triacylglycerol lipase 2</fullName>
    </submittedName>
</protein>
<dbReference type="OrthoDB" id="9974421at2759"/>
<gene>
    <name evidence="1" type="ORF">FCM35_KLT00272</name>
</gene>
<dbReference type="Proteomes" id="UP000623129">
    <property type="component" value="Unassembled WGS sequence"/>
</dbReference>
<dbReference type="EMBL" id="SWLB01000001">
    <property type="protein sequence ID" value="KAF3341634.1"/>
    <property type="molecule type" value="Genomic_DNA"/>
</dbReference>
<evidence type="ECO:0000313" key="1">
    <source>
        <dbReference type="EMBL" id="KAF3341634.1"/>
    </source>
</evidence>
<evidence type="ECO:0000313" key="2">
    <source>
        <dbReference type="Proteomes" id="UP000623129"/>
    </source>
</evidence>
<organism evidence="1 2">
    <name type="scientific">Carex littledalei</name>
    <dbReference type="NCBI Taxonomy" id="544730"/>
    <lineage>
        <taxon>Eukaryota</taxon>
        <taxon>Viridiplantae</taxon>
        <taxon>Streptophyta</taxon>
        <taxon>Embryophyta</taxon>
        <taxon>Tracheophyta</taxon>
        <taxon>Spermatophyta</taxon>
        <taxon>Magnoliopsida</taxon>
        <taxon>Liliopsida</taxon>
        <taxon>Poales</taxon>
        <taxon>Cyperaceae</taxon>
        <taxon>Cyperoideae</taxon>
        <taxon>Cariceae</taxon>
        <taxon>Carex</taxon>
        <taxon>Carex subgen. Euthyceras</taxon>
    </lineage>
</organism>
<comment type="caution">
    <text evidence="1">The sequence shown here is derived from an EMBL/GenBank/DDBJ whole genome shotgun (WGS) entry which is preliminary data.</text>
</comment>
<name>A0A833RI37_9POAL</name>